<reference evidence="2 3" key="1">
    <citation type="submission" date="2018-07" db="EMBL/GenBank/DDBJ databases">
        <title>Thalassococcus profundi sp. nov., a marine bacterium isolated from deep seawater of Okinawa Trough.</title>
        <authorList>
            <person name="Yu M."/>
        </authorList>
    </citation>
    <scope>NUCLEOTIDE SEQUENCE [LARGE SCALE GENOMIC DNA]</scope>
    <source>
        <strain evidence="2 3">WRAS1</strain>
    </source>
</reference>
<proteinExistence type="predicted"/>
<evidence type="ECO:0000313" key="2">
    <source>
        <dbReference type="EMBL" id="RDD67179.1"/>
    </source>
</evidence>
<sequence length="747" mass="81771">MTDITSDLVRDLAAYGRGRMISARADDVRDDVLDHAFDELGFDGDEESLWAQVREAMTAETTVSRILQEQATKSSSPRERVKTPPPWDAVKDGHLVTAPFRFVPVNDSVSVLKKRPCSHDHPAEGRLSAVIEVDWQVETPLLIGETRETPDGTQTVEPFRLGDTWAVPGATIRGAMRSVVEVAASGRLSQLNRHARFALRDFEHPRYKAFVERTTGTPGLQAGWLTMVDGTPHITPCGWGFVRIADLVGSDDPNVTSKWAHKERDAKYAERQITWQGAAAFAQSNAKPFSDAGEHQGRRLFQPGDSNRKGHLIVSGAVPGKGIVNKKYEYVFFDAGADPVPISDTAWNVFETSNCKPSQNARKPDGSWAEFHGTYTAGGRVPVFFVGNLAENATDREFSFGLTRLYRIPHARSIGDVLAESAPAHKVSNDGTVPDPDFVDALFGYVFEPKDSIAGQPANAQVAERSDPADLARKGRVTFEFAFPEGPGDFHLWPEQPITTIMGPPKASFAPFYLAGVEKDYSTASKVALAGRKRYLVRHRPGTDGDPGKPLLSALRDQNADVSGETKTHLRFLVPQGDARFRGRIRLHNASKAELGAILWALTLGADPEARHLIGRGKPFGAGQVRVASLKLHTRRNTAWDADRSANPVHWKAEQGAGPLQDLFDAFGQEIAALTGSPSATWHKSPAIQALLEAARPRGWRDPGTTYLPYMSEGKQAKAFADLRKKTGIGVSRNPDARRPPGRLLQT</sequence>
<dbReference type="AlphaFoldDB" id="A0A369TPF0"/>
<dbReference type="EMBL" id="QPMK01000003">
    <property type="protein sequence ID" value="RDD67179.1"/>
    <property type="molecule type" value="Genomic_DNA"/>
</dbReference>
<gene>
    <name evidence="2" type="ORF">DU478_05425</name>
</gene>
<name>A0A369TPF0_9RHOB</name>
<dbReference type="NCBIfam" id="TIGR03986">
    <property type="entry name" value="TIGR03986 family CRISPR-associated RAMP protein"/>
    <property type="match status" value="1"/>
</dbReference>
<accession>A0A369TPF0</accession>
<dbReference type="Proteomes" id="UP000253977">
    <property type="component" value="Unassembled WGS sequence"/>
</dbReference>
<dbReference type="InterPro" id="IPR023825">
    <property type="entry name" value="CRISPR-assoc_RAMP_BGP1436"/>
</dbReference>
<feature type="region of interest" description="Disordered" evidence="1">
    <location>
        <begin position="726"/>
        <end position="747"/>
    </location>
</feature>
<protein>
    <submittedName>
        <fullName evidence="2">TIGR03986 family CRISPR-associated RAMP protein</fullName>
    </submittedName>
</protein>
<organism evidence="2 3">
    <name type="scientific">Thalassococcus profundi</name>
    <dbReference type="NCBI Taxonomy" id="2282382"/>
    <lineage>
        <taxon>Bacteria</taxon>
        <taxon>Pseudomonadati</taxon>
        <taxon>Pseudomonadota</taxon>
        <taxon>Alphaproteobacteria</taxon>
        <taxon>Rhodobacterales</taxon>
        <taxon>Roseobacteraceae</taxon>
        <taxon>Thalassococcus</taxon>
    </lineage>
</organism>
<keyword evidence="3" id="KW-1185">Reference proteome</keyword>
<feature type="region of interest" description="Disordered" evidence="1">
    <location>
        <begin position="68"/>
        <end position="87"/>
    </location>
</feature>
<evidence type="ECO:0000313" key="3">
    <source>
        <dbReference type="Proteomes" id="UP000253977"/>
    </source>
</evidence>
<dbReference type="RefSeq" id="WP_114509927.1">
    <property type="nucleotide sequence ID" value="NZ_QPMK01000003.1"/>
</dbReference>
<comment type="caution">
    <text evidence="2">The sequence shown here is derived from an EMBL/GenBank/DDBJ whole genome shotgun (WGS) entry which is preliminary data.</text>
</comment>
<evidence type="ECO:0000256" key="1">
    <source>
        <dbReference type="SAM" id="MobiDB-lite"/>
    </source>
</evidence>
<dbReference type="OrthoDB" id="5362408at2"/>